<proteinExistence type="predicted"/>
<evidence type="ECO:0000313" key="1">
    <source>
        <dbReference type="EMBL" id="SMG34175.1"/>
    </source>
</evidence>
<accession>A0A1X7K002</accession>
<dbReference type="AlphaFoldDB" id="A0A1X7K002"/>
<dbReference type="Proteomes" id="UP000193804">
    <property type="component" value="Unassembled WGS sequence"/>
</dbReference>
<dbReference type="OrthoDB" id="9846479at2"/>
<reference evidence="2" key="1">
    <citation type="submission" date="2017-04" db="EMBL/GenBank/DDBJ databases">
        <authorList>
            <person name="Varghese N."/>
            <person name="Submissions S."/>
        </authorList>
    </citation>
    <scope>NUCLEOTIDE SEQUENCE [LARGE SCALE GENOMIC DNA]</scope>
    <source>
        <strain evidence="2">DSM 4125</strain>
    </source>
</reference>
<organism evidence="1 2">
    <name type="scientific">Marivirga sericea</name>
    <dbReference type="NCBI Taxonomy" id="1028"/>
    <lineage>
        <taxon>Bacteria</taxon>
        <taxon>Pseudomonadati</taxon>
        <taxon>Bacteroidota</taxon>
        <taxon>Cytophagia</taxon>
        <taxon>Cytophagales</taxon>
        <taxon>Marivirgaceae</taxon>
        <taxon>Marivirga</taxon>
    </lineage>
</organism>
<keyword evidence="2" id="KW-1185">Reference proteome</keyword>
<protein>
    <recommendedName>
        <fullName evidence="3">Outer membrane protein beta-barrel domain-containing protein</fullName>
    </recommendedName>
</protein>
<evidence type="ECO:0000313" key="2">
    <source>
        <dbReference type="Proteomes" id="UP000193804"/>
    </source>
</evidence>
<gene>
    <name evidence="1" type="ORF">SAMN05661096_02230</name>
</gene>
<evidence type="ECO:0008006" key="3">
    <source>
        <dbReference type="Google" id="ProtNLM"/>
    </source>
</evidence>
<dbReference type="EMBL" id="FXAW01000004">
    <property type="protein sequence ID" value="SMG34175.1"/>
    <property type="molecule type" value="Genomic_DNA"/>
</dbReference>
<dbReference type="RefSeq" id="WP_139828010.1">
    <property type="nucleotide sequence ID" value="NZ_FXAW01000004.1"/>
</dbReference>
<name>A0A1X7K002_9BACT</name>
<sequence length="117" mass="13309">MKLILFITFYLCSMCFIYSQSHSEQNKTYNFSANVGVGITKFAVTGFETEDYPAMATRIGFSVSRNVIGNRVQLQSGINLYFRAKSKSPLVDEIYWYGKGSLFPTLDDTATQRHFAF</sequence>